<accession>A0ABP1PRL8</accession>
<organism evidence="7 8">
    <name type="scientific">Orchesella dallaii</name>
    <dbReference type="NCBI Taxonomy" id="48710"/>
    <lineage>
        <taxon>Eukaryota</taxon>
        <taxon>Metazoa</taxon>
        <taxon>Ecdysozoa</taxon>
        <taxon>Arthropoda</taxon>
        <taxon>Hexapoda</taxon>
        <taxon>Collembola</taxon>
        <taxon>Entomobryomorpha</taxon>
        <taxon>Entomobryoidea</taxon>
        <taxon>Orchesellidae</taxon>
        <taxon>Orchesellinae</taxon>
        <taxon>Orchesella</taxon>
    </lineage>
</organism>
<dbReference type="SMART" id="SM00369">
    <property type="entry name" value="LRR_TYP"/>
    <property type="match status" value="10"/>
</dbReference>
<feature type="region of interest" description="Disordered" evidence="4">
    <location>
        <begin position="202"/>
        <end position="224"/>
    </location>
</feature>
<feature type="domain" description="LRRCT" evidence="6">
    <location>
        <begin position="409"/>
        <end position="460"/>
    </location>
</feature>
<keyword evidence="3" id="KW-0677">Repeat</keyword>
<name>A0ABP1PRL8_9HEXA</name>
<evidence type="ECO:0000313" key="7">
    <source>
        <dbReference type="EMBL" id="CAL8074681.1"/>
    </source>
</evidence>
<dbReference type="PANTHER" id="PTHR24366">
    <property type="entry name" value="IG(IMMUNOGLOBULIN) AND LRR(LEUCINE RICH REPEAT) DOMAINS"/>
    <property type="match status" value="1"/>
</dbReference>
<dbReference type="Pfam" id="PF13306">
    <property type="entry name" value="LRR_5"/>
    <property type="match status" value="1"/>
</dbReference>
<proteinExistence type="predicted"/>
<dbReference type="SUPFAM" id="SSF52058">
    <property type="entry name" value="L domain-like"/>
    <property type="match status" value="1"/>
</dbReference>
<keyword evidence="8" id="KW-1185">Reference proteome</keyword>
<gene>
    <name evidence="7" type="ORF">ODALV1_LOCUS2960</name>
</gene>
<feature type="compositionally biased region" description="Basic residues" evidence="4">
    <location>
        <begin position="502"/>
        <end position="512"/>
    </location>
</feature>
<protein>
    <recommendedName>
        <fullName evidence="6">LRRCT domain-containing protein</fullName>
    </recommendedName>
</protein>
<evidence type="ECO:0000256" key="4">
    <source>
        <dbReference type="SAM" id="MobiDB-lite"/>
    </source>
</evidence>
<comment type="caution">
    <text evidence="7">The sequence shown here is derived from an EMBL/GenBank/DDBJ whole genome shotgun (WGS) entry which is preliminary data.</text>
</comment>
<dbReference type="Pfam" id="PF13855">
    <property type="entry name" value="LRR_8"/>
    <property type="match status" value="2"/>
</dbReference>
<dbReference type="InterPro" id="IPR003591">
    <property type="entry name" value="Leu-rich_rpt_typical-subtyp"/>
</dbReference>
<evidence type="ECO:0000256" key="5">
    <source>
        <dbReference type="SAM" id="Phobius"/>
    </source>
</evidence>
<sequence length="664" mass="74259">MEGPLRKPYLTMKLIYITVFTFTVGMSSLSVSALCPSGCSCDDEKYEVNCEAANLEIVPITLNPYTQRLSLQKNRIRNVANGLQFYHELIFLDISHNHLLQSGNFISQSKLVELHLNANKIARLDRTFGSQQSPMNNLAILSLQKNLLDTIDPGVFLYTKNLAELDLSQNSIKHLNISAFLGLSNLRLLTLEGNELTEIPDVFSQSTPIPSTPGENSESGFGSDSSKYKNGLLPHLRELSLANNPIEKIRNNAFTAATSLLTLDLRSCQISTIEQNAFSSLTMLRKLVLTDNNLANVPSFPSLQLEVLKLGRNNYDRIPKYAFGGLKKLKTLEINGPALSHIESEAFSLNLNLESVDISTCKQLATLPSKLFKNLSGLRNLVLKDNALQSLPEDLVSWTNLHSLRLDGNPIRCTCELFWLQDVLLQNRLRNTSSFVLCAEPKEVRDKKFIEVSTNDLNCYLQGPVQKTILGISIFVAVIFLIIFFFLLYKYHDKIKNTCKRGFRRPPRRKNRSSVISSSAKELDTATKSSFLSQSAYPFSDDEFQVRASLMSGSPGPGSGGNFMHSTSHSLNPVTMNSLNYPYGANSSHNNHSLRYPITHHHHTSANKYSSPSYNEYDAPINAVNYPQYSQQQTPSQIDLPIQYPLHQQHGTLPGMKPIPITEL</sequence>
<feature type="transmembrane region" description="Helical" evidence="5">
    <location>
        <begin position="469"/>
        <end position="491"/>
    </location>
</feature>
<dbReference type="InterPro" id="IPR001611">
    <property type="entry name" value="Leu-rich_rpt"/>
</dbReference>
<reference evidence="7 8" key="1">
    <citation type="submission" date="2024-08" db="EMBL/GenBank/DDBJ databases">
        <authorList>
            <person name="Cucini C."/>
            <person name="Frati F."/>
        </authorList>
    </citation>
    <scope>NUCLEOTIDE SEQUENCE [LARGE SCALE GENOMIC DNA]</scope>
</reference>
<evidence type="ECO:0000259" key="6">
    <source>
        <dbReference type="SMART" id="SM00082"/>
    </source>
</evidence>
<keyword evidence="5" id="KW-0472">Membrane</keyword>
<keyword evidence="2" id="KW-0732">Signal</keyword>
<dbReference type="InterPro" id="IPR032675">
    <property type="entry name" value="LRR_dom_sf"/>
</dbReference>
<dbReference type="PROSITE" id="PS51450">
    <property type="entry name" value="LRR"/>
    <property type="match status" value="4"/>
</dbReference>
<keyword evidence="1" id="KW-0433">Leucine-rich repeat</keyword>
<evidence type="ECO:0000256" key="3">
    <source>
        <dbReference type="ARBA" id="ARBA00022737"/>
    </source>
</evidence>
<feature type="compositionally biased region" description="Polar residues" evidence="4">
    <location>
        <begin position="203"/>
        <end position="224"/>
    </location>
</feature>
<dbReference type="InterPro" id="IPR000483">
    <property type="entry name" value="Cys-rich_flank_reg_C"/>
</dbReference>
<dbReference type="SMART" id="SM00082">
    <property type="entry name" value="LRRCT"/>
    <property type="match status" value="1"/>
</dbReference>
<keyword evidence="5" id="KW-0812">Transmembrane</keyword>
<feature type="region of interest" description="Disordered" evidence="4">
    <location>
        <begin position="502"/>
        <end position="521"/>
    </location>
</feature>
<dbReference type="Gene3D" id="3.80.10.10">
    <property type="entry name" value="Ribonuclease Inhibitor"/>
    <property type="match status" value="4"/>
</dbReference>
<dbReference type="InterPro" id="IPR026906">
    <property type="entry name" value="LRR_5"/>
</dbReference>
<evidence type="ECO:0000313" key="8">
    <source>
        <dbReference type="Proteomes" id="UP001642540"/>
    </source>
</evidence>
<dbReference type="EMBL" id="CAXLJM020000007">
    <property type="protein sequence ID" value="CAL8074681.1"/>
    <property type="molecule type" value="Genomic_DNA"/>
</dbReference>
<evidence type="ECO:0000256" key="1">
    <source>
        <dbReference type="ARBA" id="ARBA00022614"/>
    </source>
</evidence>
<evidence type="ECO:0000256" key="2">
    <source>
        <dbReference type="ARBA" id="ARBA00022729"/>
    </source>
</evidence>
<keyword evidence="5" id="KW-1133">Transmembrane helix</keyword>
<dbReference type="Proteomes" id="UP001642540">
    <property type="component" value="Unassembled WGS sequence"/>
</dbReference>